<evidence type="ECO:0000313" key="3">
    <source>
        <dbReference type="Proteomes" id="UP000809243"/>
    </source>
</evidence>
<dbReference type="Gene3D" id="3.40.50.720">
    <property type="entry name" value="NAD(P)-binding Rossmann-like Domain"/>
    <property type="match status" value="1"/>
</dbReference>
<dbReference type="Proteomes" id="UP000809243">
    <property type="component" value="Unassembled WGS sequence"/>
</dbReference>
<gene>
    <name evidence="2" type="ORF">JW744_01100</name>
</gene>
<feature type="domain" description="NAD(P)-binding" evidence="1">
    <location>
        <begin position="15"/>
        <end position="321"/>
    </location>
</feature>
<evidence type="ECO:0000313" key="2">
    <source>
        <dbReference type="EMBL" id="MBN2067045.1"/>
    </source>
</evidence>
<dbReference type="AlphaFoldDB" id="A0A938YQL0"/>
<dbReference type="Gene3D" id="3.90.25.10">
    <property type="entry name" value="UDP-galactose 4-epimerase, domain 1"/>
    <property type="match status" value="1"/>
</dbReference>
<name>A0A938YQL0_9ARCH</name>
<organism evidence="2 3">
    <name type="scientific">Candidatus Iainarchaeum sp</name>
    <dbReference type="NCBI Taxonomy" id="3101447"/>
    <lineage>
        <taxon>Archaea</taxon>
        <taxon>Candidatus Iainarchaeota</taxon>
        <taxon>Candidatus Iainarchaeia</taxon>
        <taxon>Candidatus Iainarchaeales</taxon>
        <taxon>Candidatus Iainarchaeaceae</taxon>
        <taxon>Candidatus Iainarchaeum</taxon>
    </lineage>
</organism>
<proteinExistence type="predicted"/>
<protein>
    <submittedName>
        <fullName evidence="2">GDP-mannose 4,6-dehydratase</fullName>
    </submittedName>
</protein>
<evidence type="ECO:0000259" key="1">
    <source>
        <dbReference type="Pfam" id="PF16363"/>
    </source>
</evidence>
<dbReference type="Pfam" id="PF16363">
    <property type="entry name" value="GDP_Man_Dehyd"/>
    <property type="match status" value="1"/>
</dbReference>
<dbReference type="PANTHER" id="PTHR43000">
    <property type="entry name" value="DTDP-D-GLUCOSE 4,6-DEHYDRATASE-RELATED"/>
    <property type="match status" value="1"/>
</dbReference>
<accession>A0A938YQL0</accession>
<sequence length="331" mass="37555">MSDYKKSFWFDKNVLITGATGIIGSQLTMQLMGKCNNLAILKRDHEHNSLLETSKATEKIDVIRGELEDLQTMMRALAEYEIDTVFHLGAQPIVQISKVIPVKTFESNIMGTWNLLEACRIISYESDKIKRIVLASSDKAYGPLKTLPYNEEMPLCGELPYDVSKSCCDLIAQTYFKTYNLPVAISRFGNVFGPGDLNFNRIVPGTIRSILLDEDIIIRSDGTLLREYFYVKDAADAYIVLAENLESKKLHGQAFNFSSGIKLSVLQIVDKIIDLMGSKKKPTILGEAKLETKEQYLSTEKAEKILGWKAKTEFDPAMKETIEWYRKFFKK</sequence>
<reference evidence="2" key="1">
    <citation type="submission" date="2021-01" db="EMBL/GenBank/DDBJ databases">
        <title>Active Sulfur Cycling in an Early Earth Analoge.</title>
        <authorList>
            <person name="Hahn C.R."/>
            <person name="Youssef N.H."/>
            <person name="Elshahed M."/>
        </authorList>
    </citation>
    <scope>NUCLEOTIDE SEQUENCE</scope>
    <source>
        <strain evidence="2">Zod_Metabat.1151</strain>
    </source>
</reference>
<dbReference type="InterPro" id="IPR036291">
    <property type="entry name" value="NAD(P)-bd_dom_sf"/>
</dbReference>
<dbReference type="SUPFAM" id="SSF51735">
    <property type="entry name" value="NAD(P)-binding Rossmann-fold domains"/>
    <property type="match status" value="1"/>
</dbReference>
<dbReference type="EMBL" id="JAFGDB010000017">
    <property type="protein sequence ID" value="MBN2067045.1"/>
    <property type="molecule type" value="Genomic_DNA"/>
</dbReference>
<dbReference type="InterPro" id="IPR016040">
    <property type="entry name" value="NAD(P)-bd_dom"/>
</dbReference>
<comment type="caution">
    <text evidence="2">The sequence shown here is derived from an EMBL/GenBank/DDBJ whole genome shotgun (WGS) entry which is preliminary data.</text>
</comment>